<organism evidence="1 2">
    <name type="scientific">Methylomonas rivi</name>
    <dbReference type="NCBI Taxonomy" id="2952226"/>
    <lineage>
        <taxon>Bacteria</taxon>
        <taxon>Pseudomonadati</taxon>
        <taxon>Pseudomonadota</taxon>
        <taxon>Gammaproteobacteria</taxon>
        <taxon>Methylococcales</taxon>
        <taxon>Methylococcaceae</taxon>
        <taxon>Methylomonas</taxon>
    </lineage>
</organism>
<proteinExistence type="predicted"/>
<dbReference type="RefSeq" id="WP_256615670.1">
    <property type="nucleotide sequence ID" value="NZ_JANIBK010000063.1"/>
</dbReference>
<sequence>MIKRYMWLVHNRMAHDAEISEANIMQNNLPVQTVELNKRYGSFVIFKKDTDDFLDKIKTLFTCACKIYEFSEEGMLLGEHYLEPSSGLNVFMPWIAEQSQVPPQRNEYDYFFFVDFNATFKVTDKITHAYLHASDCRYDVLECAKTEPAFYTRDSYFTSKLKVQMHYADVLLVMGLLFKMLVENHSPEDEGSMTVLYGQFGQGRLRVFDRWCIPNIWTLSHDASFGHEMPLFCQWEFEQIMRKSTAT</sequence>
<evidence type="ECO:0000313" key="2">
    <source>
        <dbReference type="Proteomes" id="UP001524586"/>
    </source>
</evidence>
<dbReference type="Proteomes" id="UP001524586">
    <property type="component" value="Unassembled WGS sequence"/>
</dbReference>
<evidence type="ECO:0000313" key="1">
    <source>
        <dbReference type="EMBL" id="MCQ8129249.1"/>
    </source>
</evidence>
<gene>
    <name evidence="1" type="ORF">NP596_12370</name>
</gene>
<dbReference type="EMBL" id="JANIBK010000063">
    <property type="protein sequence ID" value="MCQ8129249.1"/>
    <property type="molecule type" value="Genomic_DNA"/>
</dbReference>
<protein>
    <submittedName>
        <fullName evidence="1">Uncharacterized protein</fullName>
    </submittedName>
</protein>
<reference evidence="1 2" key="1">
    <citation type="submission" date="2022-07" db="EMBL/GenBank/DDBJ databases">
        <title>Methylomonas rivi sp. nov., Methylomonas rosea sp. nov., Methylomonas aureus sp. nov. and Methylomonas subterranea sp. nov., four novel methanotrophs isolated from a freshwater creek and the deep terrestrial subsurface.</title>
        <authorList>
            <person name="Abin C."/>
            <person name="Sankaranarayanan K."/>
            <person name="Garner C."/>
            <person name="Sindelar R."/>
            <person name="Kotary K."/>
            <person name="Garner R."/>
            <person name="Barclay S."/>
            <person name="Lawson P."/>
            <person name="Krumholz L."/>
        </authorList>
    </citation>
    <scope>NUCLEOTIDE SEQUENCE [LARGE SCALE GENOMIC DNA]</scope>
    <source>
        <strain evidence="1 2">WSC-6</strain>
    </source>
</reference>
<accession>A0ABT1U5W9</accession>
<comment type="caution">
    <text evidence="1">The sequence shown here is derived from an EMBL/GenBank/DDBJ whole genome shotgun (WGS) entry which is preliminary data.</text>
</comment>
<name>A0ABT1U5W9_9GAMM</name>
<keyword evidence="2" id="KW-1185">Reference proteome</keyword>